<comment type="caution">
    <text evidence="1">The sequence shown here is derived from an EMBL/GenBank/DDBJ whole genome shotgun (WGS) entry which is preliminary data.</text>
</comment>
<proteinExistence type="predicted"/>
<keyword evidence="2" id="KW-1185">Reference proteome</keyword>
<reference evidence="2" key="1">
    <citation type="journal article" date="2019" name="Int. J. Syst. Evol. Microbiol.">
        <title>The Global Catalogue of Microorganisms (GCM) 10K type strain sequencing project: providing services to taxonomists for standard genome sequencing and annotation.</title>
        <authorList>
            <consortium name="The Broad Institute Genomics Platform"/>
            <consortium name="The Broad Institute Genome Sequencing Center for Infectious Disease"/>
            <person name="Wu L."/>
            <person name="Ma J."/>
        </authorList>
    </citation>
    <scope>NUCLEOTIDE SEQUENCE [LARGE SCALE GENOMIC DNA]</scope>
    <source>
        <strain evidence="2">KCTC 42866</strain>
    </source>
</reference>
<accession>A0ABW5MRN5</accession>
<dbReference type="EMBL" id="JBHULL010000044">
    <property type="protein sequence ID" value="MFD2585139.1"/>
    <property type="molecule type" value="Genomic_DNA"/>
</dbReference>
<evidence type="ECO:0008006" key="3">
    <source>
        <dbReference type="Google" id="ProtNLM"/>
    </source>
</evidence>
<organism evidence="1 2">
    <name type="scientific">Pedobacter vanadiisoli</name>
    <dbReference type="NCBI Taxonomy" id="1761975"/>
    <lineage>
        <taxon>Bacteria</taxon>
        <taxon>Pseudomonadati</taxon>
        <taxon>Bacteroidota</taxon>
        <taxon>Sphingobacteriia</taxon>
        <taxon>Sphingobacteriales</taxon>
        <taxon>Sphingobacteriaceae</taxon>
        <taxon>Pedobacter</taxon>
    </lineage>
</organism>
<evidence type="ECO:0000313" key="2">
    <source>
        <dbReference type="Proteomes" id="UP001597461"/>
    </source>
</evidence>
<protein>
    <recommendedName>
        <fullName evidence="3">Universal stress protein family protein</fullName>
    </recommendedName>
</protein>
<sequence>MKKLIILTDFSKTANNAANIALEIAIKLHLDVQQRLPMLIFPANL</sequence>
<gene>
    <name evidence="1" type="ORF">ACFSR6_21760</name>
</gene>
<evidence type="ECO:0000313" key="1">
    <source>
        <dbReference type="EMBL" id="MFD2585139.1"/>
    </source>
</evidence>
<name>A0ABW5MRN5_9SPHI</name>
<dbReference type="Proteomes" id="UP001597461">
    <property type="component" value="Unassembled WGS sequence"/>
</dbReference>